<dbReference type="Proteomes" id="UP001155901">
    <property type="component" value="Unassembled WGS sequence"/>
</dbReference>
<dbReference type="PROSITE" id="PS51257">
    <property type="entry name" value="PROKAR_LIPOPROTEIN"/>
    <property type="match status" value="1"/>
</dbReference>
<evidence type="ECO:0000313" key="3">
    <source>
        <dbReference type="Proteomes" id="UP001155901"/>
    </source>
</evidence>
<evidence type="ECO:0000313" key="1">
    <source>
        <dbReference type="EMBL" id="MBV6322482.1"/>
    </source>
</evidence>
<reference evidence="2" key="2">
    <citation type="submission" date="2022-03" db="EMBL/GenBank/DDBJ databases">
        <title>Genome Encyclopedia of Bacteria and Archaea VI: Functional Genomics of Type Strains.</title>
        <authorList>
            <person name="Whitman W."/>
        </authorList>
    </citation>
    <scope>NUCLEOTIDE SEQUENCE</scope>
    <source>
        <strain evidence="2">HSC-15S17</strain>
    </source>
</reference>
<dbReference type="RefSeq" id="WP_217943252.1">
    <property type="nucleotide sequence ID" value="NZ_JAHTGR010000008.1"/>
</dbReference>
<keyword evidence="4" id="KW-1185">Reference proteome</keyword>
<dbReference type="EMBL" id="JALJZU010000009">
    <property type="protein sequence ID" value="MCP2010689.1"/>
    <property type="molecule type" value="Genomic_DNA"/>
</dbReference>
<accession>A0AA41L5Q3</accession>
<comment type="caution">
    <text evidence="1">The sequence shown here is derived from an EMBL/GenBank/DDBJ whole genome shotgun (WGS) entry which is preliminary data.</text>
</comment>
<reference evidence="1" key="1">
    <citation type="submission" date="2021-07" db="EMBL/GenBank/DDBJ databases">
        <title>Characterization of violacein-producing bacteria and related species.</title>
        <authorList>
            <person name="Wilson H.S."/>
            <person name="De Leon M.E."/>
        </authorList>
    </citation>
    <scope>NUCLEOTIDE SEQUENCE</scope>
    <source>
        <strain evidence="1">HSC-15S17</strain>
    </source>
</reference>
<organism evidence="1 3">
    <name type="scientific">Duganella violaceipulchra</name>
    <dbReference type="NCBI Taxonomy" id="2849652"/>
    <lineage>
        <taxon>Bacteria</taxon>
        <taxon>Pseudomonadati</taxon>
        <taxon>Pseudomonadota</taxon>
        <taxon>Betaproteobacteria</taxon>
        <taxon>Burkholderiales</taxon>
        <taxon>Oxalobacteraceae</taxon>
        <taxon>Telluria group</taxon>
        <taxon>Duganella</taxon>
    </lineage>
</organism>
<dbReference type="AlphaFoldDB" id="A0AA41L5Q3"/>
<protein>
    <recommendedName>
        <fullName evidence="5">Lipoprotein</fullName>
    </recommendedName>
</protein>
<proteinExistence type="predicted"/>
<dbReference type="EMBL" id="JAHTGR010000008">
    <property type="protein sequence ID" value="MBV6322482.1"/>
    <property type="molecule type" value="Genomic_DNA"/>
</dbReference>
<name>A0AA41L5Q3_9BURK</name>
<gene>
    <name evidence="1" type="ORF">KVP70_16190</name>
    <name evidence="2" type="ORF">L1274_004431</name>
</gene>
<evidence type="ECO:0008006" key="5">
    <source>
        <dbReference type="Google" id="ProtNLM"/>
    </source>
</evidence>
<dbReference type="Proteomes" id="UP001162889">
    <property type="component" value="Unassembled WGS sequence"/>
</dbReference>
<sequence length="295" mass="31026">MQNAVRVAAILPVCAVLLGCGAGGDDNKAVGYAGPDEIAQTMRQTAPQSGPQRLADGVWLGTDADGRPAFALVSGQNAVKDEDRQLFYLAVGTGTGNYVPTHTGFATSKNGDIWADHIMAFTDLVHLGVRGHVSISSKLNSEIYFHDTSATMTKYILSYSNENYRISGFDKLQGNYSNAAQTPHGRPACRRCGTQFVKIDQHGSLAGRIAGCSLNGTLSVIDRGRNLYRLNLNVKSDSAASSCLVGSRTTDEVHLTGLAALAPLQDGPAPRLVFSTATSLPGGAMAMVAGAIPKQ</sequence>
<evidence type="ECO:0000313" key="2">
    <source>
        <dbReference type="EMBL" id="MCP2010689.1"/>
    </source>
</evidence>
<evidence type="ECO:0000313" key="4">
    <source>
        <dbReference type="Proteomes" id="UP001162889"/>
    </source>
</evidence>